<sequence length="412" mass="44184">MSMGIVGAGISGLHLALRLQQLGLDTTLYTAKEPDGLRSGPPLNFVTRFDSTRRREEALGITRWSSSAYDNAWMHMSVEGPGGFGFRGRLPQPASSVDFRMYLAALLEAYADRGGDVTVRSVADGPELAGLAGRHDLLVVAAGRGALTDTFGRDPARSPYRTAPRHLAGGLFHGVLPADPPGMTMHMVPGAGEIHAPAYHSFAGQVTVVLVEAVPGGPLSPVTETDYREDPARFGRDVLDLITRHAPLLRERIDAREFALTRPVDMLHGAVVPIVRHGWSDVGGGTFALAVGDAWIANDPLTAQGANLGSALAFQLAEELAAHRGPYDEEFCRTVSGRMWTTARPVVEWTNLFIGEPPPQVARLLAAAAGDQRVADAFVANLDRPEEMWRTVNSTGQTEEFIAQAQAVRSGV</sequence>
<dbReference type="EMBL" id="LJSN01000003">
    <property type="protein sequence ID" value="PNE38042.1"/>
    <property type="molecule type" value="Genomic_DNA"/>
</dbReference>
<dbReference type="SUPFAM" id="SSF51905">
    <property type="entry name" value="FAD/NAD(P)-binding domain"/>
    <property type="match status" value="1"/>
</dbReference>
<gene>
    <name evidence="2" type="ORF">AOB60_28155</name>
</gene>
<dbReference type="InterPro" id="IPR036188">
    <property type="entry name" value="FAD/NAD-bd_sf"/>
</dbReference>
<dbReference type="RefSeq" id="WP_102925530.1">
    <property type="nucleotide sequence ID" value="NZ_LJSN01000003.1"/>
</dbReference>
<comment type="caution">
    <text evidence="2">The sequence shown here is derived from an EMBL/GenBank/DDBJ whole genome shotgun (WGS) entry which is preliminary data.</text>
</comment>
<dbReference type="PRINTS" id="PR00420">
    <property type="entry name" value="RNGMNOXGNASE"/>
</dbReference>
<organism evidence="2 3">
    <name type="scientific">Streptomyces noursei</name>
    <name type="common">Streptomyces albulus</name>
    <dbReference type="NCBI Taxonomy" id="1971"/>
    <lineage>
        <taxon>Bacteria</taxon>
        <taxon>Bacillati</taxon>
        <taxon>Actinomycetota</taxon>
        <taxon>Actinomycetes</taxon>
        <taxon>Kitasatosporales</taxon>
        <taxon>Streptomycetaceae</taxon>
        <taxon>Streptomyces</taxon>
    </lineage>
</organism>
<accession>A0A2N8PAN7</accession>
<dbReference type="Gene3D" id="3.30.9.40">
    <property type="match status" value="1"/>
</dbReference>
<name>A0A2N8PAN7_STRNR</name>
<keyword evidence="3" id="KW-1185">Reference proteome</keyword>
<evidence type="ECO:0000313" key="2">
    <source>
        <dbReference type="EMBL" id="PNE38042.1"/>
    </source>
</evidence>
<protein>
    <recommendedName>
        <fullName evidence="1">Styrene monooxygenase StyA putative substrate binding domain-containing protein</fullName>
    </recommendedName>
</protein>
<dbReference type="Proteomes" id="UP000236047">
    <property type="component" value="Unassembled WGS sequence"/>
</dbReference>
<reference evidence="3" key="1">
    <citation type="submission" date="2015-09" db="EMBL/GenBank/DDBJ databases">
        <authorList>
            <person name="Graham D.E."/>
            <person name="Mahan K.M."/>
            <person name="Klingeman D.M."/>
            <person name="Fida T."/>
            <person name="Giannone R.J."/>
            <person name="Hettich R.L."/>
            <person name="Parry R.J."/>
            <person name="Spain J.C."/>
        </authorList>
    </citation>
    <scope>NUCLEOTIDE SEQUENCE [LARGE SCALE GENOMIC DNA]</scope>
    <source>
        <strain evidence="3">JCM 4701</strain>
    </source>
</reference>
<dbReference type="Gene3D" id="3.50.50.60">
    <property type="entry name" value="FAD/NAD(P)-binding domain"/>
    <property type="match status" value="2"/>
</dbReference>
<evidence type="ECO:0000313" key="3">
    <source>
        <dbReference type="Proteomes" id="UP000236047"/>
    </source>
</evidence>
<dbReference type="Gene3D" id="6.10.250.650">
    <property type="match status" value="1"/>
</dbReference>
<dbReference type="InterPro" id="IPR041654">
    <property type="entry name" value="StyA_sbd"/>
</dbReference>
<dbReference type="AlphaFoldDB" id="A0A2N8PAN7"/>
<dbReference type="Pfam" id="PF17885">
    <property type="entry name" value="Smoa_sbd"/>
    <property type="match status" value="1"/>
</dbReference>
<evidence type="ECO:0000259" key="1">
    <source>
        <dbReference type="Pfam" id="PF17885"/>
    </source>
</evidence>
<proteinExistence type="predicted"/>
<feature type="domain" description="Styrene monooxygenase StyA putative substrate binding" evidence="1">
    <location>
        <begin position="143"/>
        <end position="252"/>
    </location>
</feature>